<feature type="compositionally biased region" description="Basic residues" evidence="1">
    <location>
        <begin position="53"/>
        <end position="68"/>
    </location>
</feature>
<dbReference type="AlphaFoldDB" id="A0A3P6GWF1"/>
<reference evidence="2" key="1">
    <citation type="submission" date="2018-11" db="EMBL/GenBank/DDBJ databases">
        <authorList>
            <consortium name="Genoscope - CEA"/>
            <person name="William W."/>
        </authorList>
    </citation>
    <scope>NUCLEOTIDE SEQUENCE</scope>
</reference>
<gene>
    <name evidence="2" type="ORF">BOLC6T37707H</name>
</gene>
<dbReference type="EMBL" id="LR031880">
    <property type="protein sequence ID" value="VDD62254.1"/>
    <property type="molecule type" value="Genomic_DNA"/>
</dbReference>
<name>A0A3P6GWF1_BRAOL</name>
<proteinExistence type="predicted"/>
<feature type="region of interest" description="Disordered" evidence="1">
    <location>
        <begin position="1"/>
        <end position="77"/>
    </location>
</feature>
<feature type="compositionally biased region" description="Basic and acidic residues" evidence="1">
    <location>
        <begin position="29"/>
        <end position="45"/>
    </location>
</feature>
<evidence type="ECO:0000256" key="1">
    <source>
        <dbReference type="SAM" id="MobiDB-lite"/>
    </source>
</evidence>
<feature type="compositionally biased region" description="Basic and acidic residues" evidence="1">
    <location>
        <begin position="9"/>
        <end position="23"/>
    </location>
</feature>
<evidence type="ECO:0000313" key="2">
    <source>
        <dbReference type="EMBL" id="VDD62254.1"/>
    </source>
</evidence>
<sequence length="96" mass="10501">MSRSGGSRSDSDGEAIRGNHCVRDDEDTRIEVGDDDGKSRERRGPDAGIQGHDRRRGGTVAARPRKSGQRASLGGTQKFSNCSQLKCDLMIYYSNK</sequence>
<protein>
    <submittedName>
        <fullName evidence="2">Uncharacterized protein</fullName>
    </submittedName>
</protein>
<organism evidence="2">
    <name type="scientific">Brassica oleracea</name>
    <name type="common">Wild cabbage</name>
    <dbReference type="NCBI Taxonomy" id="3712"/>
    <lineage>
        <taxon>Eukaryota</taxon>
        <taxon>Viridiplantae</taxon>
        <taxon>Streptophyta</taxon>
        <taxon>Embryophyta</taxon>
        <taxon>Tracheophyta</taxon>
        <taxon>Spermatophyta</taxon>
        <taxon>Magnoliopsida</taxon>
        <taxon>eudicotyledons</taxon>
        <taxon>Gunneridae</taxon>
        <taxon>Pentapetalae</taxon>
        <taxon>rosids</taxon>
        <taxon>malvids</taxon>
        <taxon>Brassicales</taxon>
        <taxon>Brassicaceae</taxon>
        <taxon>Brassiceae</taxon>
        <taxon>Brassica</taxon>
    </lineage>
</organism>
<accession>A0A3P6GWF1</accession>